<dbReference type="EMBL" id="BAFK01000020">
    <property type="protein sequence ID" value="GAB60037.1"/>
    <property type="molecule type" value="Genomic_DNA"/>
</dbReference>
<evidence type="ECO:0000256" key="8">
    <source>
        <dbReference type="ARBA" id="ARBA00023136"/>
    </source>
</evidence>
<protein>
    <submittedName>
        <fullName evidence="16">General secretion pathway protein D</fullName>
    </submittedName>
</protein>
<evidence type="ECO:0000259" key="15">
    <source>
        <dbReference type="Pfam" id="PF21305"/>
    </source>
</evidence>
<dbReference type="PANTHER" id="PTHR30332:SF24">
    <property type="entry name" value="SECRETIN GSPD-RELATED"/>
    <property type="match status" value="1"/>
</dbReference>
<dbReference type="RefSeq" id="WP_008223229.1">
    <property type="nucleotide sequence ID" value="NZ_BAFK01000020.1"/>
</dbReference>
<dbReference type="PRINTS" id="PR01032">
    <property type="entry name" value="PHAGEIV"/>
</dbReference>
<keyword evidence="9" id="KW-0998">Cell outer membrane</keyword>
<feature type="domain" description="GspD-like N0" evidence="15">
    <location>
        <begin position="43"/>
        <end position="112"/>
    </location>
</feature>
<organism evidence="16 17">
    <name type="scientific">Rheinheimera nanhaiensis E407-8</name>
    <dbReference type="NCBI Taxonomy" id="562729"/>
    <lineage>
        <taxon>Bacteria</taxon>
        <taxon>Pseudomonadati</taxon>
        <taxon>Pseudomonadota</taxon>
        <taxon>Gammaproteobacteria</taxon>
        <taxon>Chromatiales</taxon>
        <taxon>Chromatiaceae</taxon>
        <taxon>Rheinheimera</taxon>
    </lineage>
</organism>
<evidence type="ECO:0000256" key="2">
    <source>
        <dbReference type="ARBA" id="ARBA00006980"/>
    </source>
</evidence>
<comment type="similarity">
    <text evidence="2">Belongs to the bacterial secretin family. GSP D subfamily.</text>
</comment>
<feature type="domain" description="NolW-like" evidence="14">
    <location>
        <begin position="279"/>
        <end position="364"/>
    </location>
</feature>
<dbReference type="PRINTS" id="PR00811">
    <property type="entry name" value="BCTERIALGSPD"/>
</dbReference>
<dbReference type="STRING" id="562729.RNAN_3050"/>
<keyword evidence="6 12" id="KW-0732">Signal</keyword>
<gene>
    <name evidence="16" type="primary">epsD</name>
    <name evidence="16" type="ORF">RNAN_3050</name>
</gene>
<keyword evidence="4" id="KW-1134">Transmembrane beta strand</keyword>
<dbReference type="Pfam" id="PF21305">
    <property type="entry name" value="type_II_gspD_N0"/>
    <property type="match status" value="1"/>
</dbReference>
<dbReference type="AlphaFoldDB" id="I1E159"/>
<evidence type="ECO:0000259" key="14">
    <source>
        <dbReference type="Pfam" id="PF03958"/>
    </source>
</evidence>
<proteinExistence type="inferred from homology"/>
<dbReference type="InterPro" id="IPR050810">
    <property type="entry name" value="Bact_Secretion_Sys_Channel"/>
</dbReference>
<evidence type="ECO:0000256" key="6">
    <source>
        <dbReference type="ARBA" id="ARBA00022729"/>
    </source>
</evidence>
<dbReference type="OrthoDB" id="9775455at2"/>
<accession>I1E159</accession>
<dbReference type="Pfam" id="PF03958">
    <property type="entry name" value="Secretin_N"/>
    <property type="match status" value="3"/>
</dbReference>
<dbReference type="PANTHER" id="PTHR30332">
    <property type="entry name" value="PROBABLE GENERAL SECRETION PATHWAY PROTEIN D"/>
    <property type="match status" value="1"/>
</dbReference>
<evidence type="ECO:0000313" key="16">
    <source>
        <dbReference type="EMBL" id="GAB60037.1"/>
    </source>
</evidence>
<evidence type="ECO:0000256" key="5">
    <source>
        <dbReference type="ARBA" id="ARBA00022692"/>
    </source>
</evidence>
<keyword evidence="3 10" id="KW-0813">Transport</keyword>
<dbReference type="InterPro" id="IPR004846">
    <property type="entry name" value="T2SS/T3SS_dom"/>
</dbReference>
<evidence type="ECO:0000256" key="1">
    <source>
        <dbReference type="ARBA" id="ARBA00004442"/>
    </source>
</evidence>
<keyword evidence="7" id="KW-0653">Protein transport</keyword>
<evidence type="ECO:0000256" key="9">
    <source>
        <dbReference type="ARBA" id="ARBA00023237"/>
    </source>
</evidence>
<dbReference type="GO" id="GO:0015628">
    <property type="term" value="P:protein secretion by the type II secretion system"/>
    <property type="evidence" value="ECO:0007669"/>
    <property type="project" value="InterPro"/>
</dbReference>
<dbReference type="Proteomes" id="UP000004374">
    <property type="component" value="Unassembled WGS sequence"/>
</dbReference>
<dbReference type="InterPro" id="IPR001775">
    <property type="entry name" value="GspD/PilQ"/>
</dbReference>
<feature type="domain" description="NolW-like" evidence="14">
    <location>
        <begin position="205"/>
        <end position="271"/>
    </location>
</feature>
<evidence type="ECO:0000259" key="13">
    <source>
        <dbReference type="Pfam" id="PF00263"/>
    </source>
</evidence>
<feature type="domain" description="Type II/III secretion system secretin-like" evidence="13">
    <location>
        <begin position="473"/>
        <end position="633"/>
    </location>
</feature>
<reference evidence="16 17" key="1">
    <citation type="journal article" date="2012" name="J. Bacteriol.">
        <title>Genome Sequence of the Protease-Producing Bacterium Rheinheimera nanhaiensis E407-8T, Isolated from Deep-Sea Sediment of the South China Sea.</title>
        <authorList>
            <person name="Zhang X.-Y."/>
            <person name="Zhang Y.-J."/>
            <person name="Qin Q.-L."/>
            <person name="Xie B.-B."/>
            <person name="Chen X.-L."/>
            <person name="Zhou B.-C."/>
            <person name="Zhang Y.-Z."/>
        </authorList>
    </citation>
    <scope>NUCLEOTIDE SEQUENCE [LARGE SCALE GENOMIC DNA]</scope>
    <source>
        <strain evidence="16 17">E407-8</strain>
    </source>
</reference>
<dbReference type="InterPro" id="IPR005644">
    <property type="entry name" value="NolW-like"/>
</dbReference>
<evidence type="ECO:0000313" key="17">
    <source>
        <dbReference type="Proteomes" id="UP000004374"/>
    </source>
</evidence>
<comment type="subcellular location">
    <subcellularLocation>
        <location evidence="1 10">Cell outer membrane</location>
    </subcellularLocation>
</comment>
<dbReference type="GO" id="GO:0009279">
    <property type="term" value="C:cell outer membrane"/>
    <property type="evidence" value="ECO:0007669"/>
    <property type="project" value="UniProtKB-SubCell"/>
</dbReference>
<evidence type="ECO:0000256" key="11">
    <source>
        <dbReference type="SAM" id="MobiDB-lite"/>
    </source>
</evidence>
<evidence type="ECO:0000256" key="4">
    <source>
        <dbReference type="ARBA" id="ARBA00022452"/>
    </source>
</evidence>
<dbReference type="InterPro" id="IPR038591">
    <property type="entry name" value="NolW-like_sf"/>
</dbReference>
<keyword evidence="5" id="KW-0812">Transmembrane</keyword>
<feature type="region of interest" description="Disordered" evidence="11">
    <location>
        <begin position="682"/>
        <end position="706"/>
    </location>
</feature>
<feature type="domain" description="NolW-like" evidence="14">
    <location>
        <begin position="139"/>
        <end position="202"/>
    </location>
</feature>
<evidence type="ECO:0000256" key="7">
    <source>
        <dbReference type="ARBA" id="ARBA00022927"/>
    </source>
</evidence>
<name>I1E159_9GAMM</name>
<keyword evidence="8" id="KW-0472">Membrane</keyword>
<feature type="chain" id="PRO_5003639699" evidence="12">
    <location>
        <begin position="31"/>
        <end position="706"/>
    </location>
</feature>
<dbReference type="GO" id="GO:0015627">
    <property type="term" value="C:type II protein secretion system complex"/>
    <property type="evidence" value="ECO:0007669"/>
    <property type="project" value="InterPro"/>
</dbReference>
<feature type="signal peptide" evidence="12">
    <location>
        <begin position="1"/>
        <end position="30"/>
    </location>
</feature>
<evidence type="ECO:0000256" key="12">
    <source>
        <dbReference type="SAM" id="SignalP"/>
    </source>
</evidence>
<evidence type="ECO:0000256" key="3">
    <source>
        <dbReference type="ARBA" id="ARBA00022448"/>
    </source>
</evidence>
<sequence length="706" mass="76618">MKSGQLSFFSRRTLASLLVATALTTIIPGAAVVAQEQVMYSPNFKGTDINEFINIVGMNLKKTIIVDPQVRGRVNVRSYEMLNEQQYYQFFLNVLEVYGFAVVEMDNGVLKVVRNKDAKTSNIPVVSDTHPGQGDEMVTRVVQVRNVSVRELAPLLRQFSNQAGGGHVVNYDPSNVIMMTGPAAVVNRLVDIIQRVDKAGDQELEIVKLQYASAPEIVRILESIYKSQGRAEQPDFLVPRIVADERTNSVIVSGELQARQRVIELAKRLDSELQTSGNTRVFYLKYAKAEELVPVLKGVSESIVAEVQGGAAGAQGGRTAAANPGRAISIEAHADSNSLVITAQPDMMRSLEEVLRQLDIRRAQVLVEAIIVEVFEGDGTDFGVQWLNANGGGTNFNNGNTIPIISVAGGAAVASQITRGSETIVANPGGGSTTTKTPDSNRDYSVLAQVLSGLNGAMLGFYEGDWAAILQAVRTSTNSNVLATPHITTMDNQEAFFLVGQEVPVITGSTTGSNNTNPFQQVDRQEVGIKLKVTPQINEGDAVQLTIEQEVSSIGGATAVDITINKREIKTTVMADDGATVVLGGLIDEDVQESESKVPLLGDIPILGHLFKSTSVTKQKRNLMVFIKATIVREGSAISGISKTKYNYIRAEQLKREEEGIRLMPNTRQVVLPEWDDSLTLPPTFDEYMNKQGTPEQSTEQPGKQD</sequence>
<comment type="caution">
    <text evidence="16">The sequence shown here is derived from an EMBL/GenBank/DDBJ whole genome shotgun (WGS) entry which is preliminary data.</text>
</comment>
<dbReference type="InterPro" id="IPR049371">
    <property type="entry name" value="GspD-like_N0"/>
</dbReference>
<evidence type="ECO:0000256" key="10">
    <source>
        <dbReference type="RuleBase" id="RU004004"/>
    </source>
</evidence>
<dbReference type="InterPro" id="IPR013356">
    <property type="entry name" value="T2SS_GspD"/>
</dbReference>
<keyword evidence="17" id="KW-1185">Reference proteome</keyword>
<dbReference type="Pfam" id="PF00263">
    <property type="entry name" value="Secretin"/>
    <property type="match status" value="1"/>
</dbReference>
<dbReference type="NCBIfam" id="TIGR02517">
    <property type="entry name" value="type_II_gspD"/>
    <property type="match status" value="1"/>
</dbReference>
<dbReference type="Gene3D" id="3.30.1370.120">
    <property type="match status" value="3"/>
</dbReference>
<feature type="compositionally biased region" description="Polar residues" evidence="11">
    <location>
        <begin position="691"/>
        <end position="706"/>
    </location>
</feature>